<dbReference type="Proteomes" id="UP000886523">
    <property type="component" value="Unassembled WGS sequence"/>
</dbReference>
<comment type="caution">
    <text evidence="1">The sequence shown here is derived from an EMBL/GenBank/DDBJ whole genome shotgun (WGS) entry which is preliminary data.</text>
</comment>
<proteinExistence type="predicted"/>
<gene>
    <name evidence="1" type="ORF">BS47DRAFT_830605</name>
</gene>
<name>A0A9P6DV45_9AGAM</name>
<reference evidence="1" key="1">
    <citation type="journal article" date="2020" name="Nat. Commun.">
        <title>Large-scale genome sequencing of mycorrhizal fungi provides insights into the early evolution of symbiotic traits.</title>
        <authorList>
            <person name="Miyauchi S."/>
            <person name="Kiss E."/>
            <person name="Kuo A."/>
            <person name="Drula E."/>
            <person name="Kohler A."/>
            <person name="Sanchez-Garcia M."/>
            <person name="Morin E."/>
            <person name="Andreopoulos B."/>
            <person name="Barry K.W."/>
            <person name="Bonito G."/>
            <person name="Buee M."/>
            <person name="Carver A."/>
            <person name="Chen C."/>
            <person name="Cichocki N."/>
            <person name="Clum A."/>
            <person name="Culley D."/>
            <person name="Crous P.W."/>
            <person name="Fauchery L."/>
            <person name="Girlanda M."/>
            <person name="Hayes R.D."/>
            <person name="Keri Z."/>
            <person name="LaButti K."/>
            <person name="Lipzen A."/>
            <person name="Lombard V."/>
            <person name="Magnuson J."/>
            <person name="Maillard F."/>
            <person name="Murat C."/>
            <person name="Nolan M."/>
            <person name="Ohm R.A."/>
            <person name="Pangilinan J."/>
            <person name="Pereira M.F."/>
            <person name="Perotto S."/>
            <person name="Peter M."/>
            <person name="Pfister S."/>
            <person name="Riley R."/>
            <person name="Sitrit Y."/>
            <person name="Stielow J.B."/>
            <person name="Szollosi G."/>
            <person name="Zifcakova L."/>
            <person name="Stursova M."/>
            <person name="Spatafora J.W."/>
            <person name="Tedersoo L."/>
            <person name="Vaario L.M."/>
            <person name="Yamada A."/>
            <person name="Yan M."/>
            <person name="Wang P."/>
            <person name="Xu J."/>
            <person name="Bruns T."/>
            <person name="Baldrian P."/>
            <person name="Vilgalys R."/>
            <person name="Dunand C."/>
            <person name="Henrissat B."/>
            <person name="Grigoriev I.V."/>
            <person name="Hibbett D."/>
            <person name="Nagy L.G."/>
            <person name="Martin F.M."/>
        </authorList>
    </citation>
    <scope>NUCLEOTIDE SEQUENCE</scope>
    <source>
        <strain evidence="1">UP504</strain>
    </source>
</reference>
<dbReference type="OrthoDB" id="5569250at2759"/>
<accession>A0A9P6DV45</accession>
<dbReference type="AlphaFoldDB" id="A0A9P6DV45"/>
<dbReference type="EMBL" id="MU128955">
    <property type="protein sequence ID" value="KAF9514942.1"/>
    <property type="molecule type" value="Genomic_DNA"/>
</dbReference>
<protein>
    <submittedName>
        <fullName evidence="1">Uncharacterized protein</fullName>
    </submittedName>
</protein>
<sequence length="99" mass="11369">MAIDLIEGTLMPHHAGRDVESKFWVLVCSTFRHEDGKEILAPRPLEDWISDARLDRSKHSFFNKIQGFPTVPFADLEEPYIIPLNRLFSMAHSDLGIYA</sequence>
<keyword evidence="2" id="KW-1185">Reference proteome</keyword>
<organism evidence="1 2">
    <name type="scientific">Hydnum rufescens UP504</name>
    <dbReference type="NCBI Taxonomy" id="1448309"/>
    <lineage>
        <taxon>Eukaryota</taxon>
        <taxon>Fungi</taxon>
        <taxon>Dikarya</taxon>
        <taxon>Basidiomycota</taxon>
        <taxon>Agaricomycotina</taxon>
        <taxon>Agaricomycetes</taxon>
        <taxon>Cantharellales</taxon>
        <taxon>Hydnaceae</taxon>
        <taxon>Hydnum</taxon>
    </lineage>
</organism>
<evidence type="ECO:0000313" key="1">
    <source>
        <dbReference type="EMBL" id="KAF9514942.1"/>
    </source>
</evidence>
<evidence type="ECO:0000313" key="2">
    <source>
        <dbReference type="Proteomes" id="UP000886523"/>
    </source>
</evidence>